<sequence>MNPVQLALRVMRVDPRSRLSAMLTAAGVAVATALVLFLATLPNATDERSERAGWQRGTVDPSGALAVASRDVFGNETIIRLDVSGDRIAGAPRLPGPGEVLLSPRLAELAAQHPRQELADRFPGRVVGELDETALKFPEQLVAVVGHPPGTLDPVAAEESGWVAMGTTDFLLKFMAGIGIVLLSVPSLVLVASAARLTAARRERRLAALRLAGATPAQVVGAVAAETAVAAVAGTVLGLLLSWPLRYVGAEISWGGGTWLPSDFTPPVTTVLAVAVAIPLLVVLAAVLGLRRVVQAPVGAVMSHSRKAPTAWRLLALVAAAAFFAFGLATAQRTGGLTPLLASLAVVLLSASIVGPWLTGAMGRLFAAVWRRPATLLAGRRLHSDPRAAYRSVSGIVLTVFVGSMALTLLPSFETFTGGGRSFKDSVLYLDVPGKQAAAAQQRISDQLARTGAHATVANAGRVTLDVVDGASYPAMVLSCPDAAAVTRMAVGLCAGPPAIRADPAMQLPSSGLQVQAAARGDQAVPPPVPLPAGVLVRPLGGQDPELRDSVLIDPALVPQLAGAGQTTLVVNPATEADREKVRTALSLALPGQTFISRELRLEEQQTVLADLRRITAIGLGLAALLAGSSAAITAASSVVDRRRTLGALIAAGTPVAMLRRALRTEAALPALISTLASGAGGIAVGAAMFTLFLDLGENPRLVISGWIFAPVVIGVAVAVLAASSSGPMLRRISTEAISDE</sequence>
<evidence type="ECO:0000259" key="7">
    <source>
        <dbReference type="Pfam" id="PF02687"/>
    </source>
</evidence>
<keyword evidence="3 6" id="KW-0812">Transmembrane</keyword>
<evidence type="ECO:0000313" key="8">
    <source>
        <dbReference type="EMBL" id="GAA0507203.1"/>
    </source>
</evidence>
<accession>A0A917K3L6</accession>
<dbReference type="RefSeq" id="WP_188990204.1">
    <property type="nucleotide sequence ID" value="NZ_BAAAHC010000003.1"/>
</dbReference>
<keyword evidence="4 6" id="KW-1133">Transmembrane helix</keyword>
<dbReference type="Proteomes" id="UP001500220">
    <property type="component" value="Unassembled WGS sequence"/>
</dbReference>
<evidence type="ECO:0000256" key="2">
    <source>
        <dbReference type="ARBA" id="ARBA00022475"/>
    </source>
</evidence>
<feature type="transmembrane region" description="Helical" evidence="6">
    <location>
        <begin position="21"/>
        <end position="41"/>
    </location>
</feature>
<comment type="subcellular location">
    <subcellularLocation>
        <location evidence="1">Cell membrane</location>
        <topology evidence="1">Multi-pass membrane protein</topology>
    </subcellularLocation>
</comment>
<organism evidence="9 10">
    <name type="scientific">Saccharopolyspora thermophila</name>
    <dbReference type="NCBI Taxonomy" id="89367"/>
    <lineage>
        <taxon>Bacteria</taxon>
        <taxon>Bacillati</taxon>
        <taxon>Actinomycetota</taxon>
        <taxon>Actinomycetes</taxon>
        <taxon>Pseudonocardiales</taxon>
        <taxon>Pseudonocardiaceae</taxon>
        <taxon>Saccharopolyspora</taxon>
    </lineage>
</organism>
<gene>
    <name evidence="8" type="ORF">GCM10009545_06570</name>
    <name evidence="9" type="ORF">GCM10011581_41170</name>
</gene>
<dbReference type="AlphaFoldDB" id="A0A917K3L6"/>
<keyword evidence="11" id="KW-1185">Reference proteome</keyword>
<evidence type="ECO:0000313" key="11">
    <source>
        <dbReference type="Proteomes" id="UP001500220"/>
    </source>
</evidence>
<keyword evidence="2" id="KW-1003">Cell membrane</keyword>
<reference evidence="9 10" key="2">
    <citation type="journal article" date="2014" name="Int. J. Syst. Evol. Microbiol.">
        <title>Complete genome sequence of Corynebacterium casei LMG S-19264T (=DSM 44701T), isolated from a smear-ripened cheese.</title>
        <authorList>
            <consortium name="US DOE Joint Genome Institute (JGI-PGF)"/>
            <person name="Walter F."/>
            <person name="Albersmeier A."/>
            <person name="Kalinowski J."/>
            <person name="Ruckert C."/>
        </authorList>
    </citation>
    <scope>NUCLEOTIDE SEQUENCE [LARGE SCALE GENOMIC DNA]</scope>
    <source>
        <strain evidence="9 10">CGMCC 4.7206</strain>
    </source>
</reference>
<evidence type="ECO:0000313" key="10">
    <source>
        <dbReference type="Proteomes" id="UP000597989"/>
    </source>
</evidence>
<dbReference type="EMBL" id="BAAAHC010000003">
    <property type="protein sequence ID" value="GAA0507203.1"/>
    <property type="molecule type" value="Genomic_DNA"/>
</dbReference>
<reference evidence="8" key="5">
    <citation type="submission" date="2023-12" db="EMBL/GenBank/DDBJ databases">
        <authorList>
            <person name="Sun Q."/>
            <person name="Inoue M."/>
        </authorList>
    </citation>
    <scope>NUCLEOTIDE SEQUENCE</scope>
    <source>
        <strain evidence="8">JCM 10664</strain>
    </source>
</reference>
<evidence type="ECO:0000256" key="1">
    <source>
        <dbReference type="ARBA" id="ARBA00004651"/>
    </source>
</evidence>
<feature type="transmembrane region" description="Helical" evidence="6">
    <location>
        <begin position="341"/>
        <end position="367"/>
    </location>
</feature>
<comment type="caution">
    <text evidence="9">The sequence shown here is derived from an EMBL/GenBank/DDBJ whole genome shotgun (WGS) entry which is preliminary data.</text>
</comment>
<evidence type="ECO:0000256" key="6">
    <source>
        <dbReference type="SAM" id="Phobius"/>
    </source>
</evidence>
<reference evidence="9" key="4">
    <citation type="submission" date="2020-09" db="EMBL/GenBank/DDBJ databases">
        <authorList>
            <person name="Sun Q."/>
            <person name="Zhou Y."/>
        </authorList>
    </citation>
    <scope>NUCLEOTIDE SEQUENCE</scope>
    <source>
        <strain evidence="9">CGMCC 4.7206</strain>
    </source>
</reference>
<evidence type="ECO:0000313" key="9">
    <source>
        <dbReference type="EMBL" id="GGI99761.1"/>
    </source>
</evidence>
<feature type="transmembrane region" description="Helical" evidence="6">
    <location>
        <begin position="702"/>
        <end position="723"/>
    </location>
</feature>
<evidence type="ECO:0000256" key="5">
    <source>
        <dbReference type="ARBA" id="ARBA00023136"/>
    </source>
</evidence>
<reference evidence="8" key="1">
    <citation type="journal article" date="2014" name="Int. J. Syst. Evol. Microbiol.">
        <title>Complete genome of a new Firmicutes species belonging to the dominant human colonic microbiota ('Ruminococcus bicirculans') reveals two chromosomes and a selective capacity to utilize plant glucans.</title>
        <authorList>
            <consortium name="NISC Comparative Sequencing Program"/>
            <person name="Wegmann U."/>
            <person name="Louis P."/>
            <person name="Goesmann A."/>
            <person name="Henrissat B."/>
            <person name="Duncan S.H."/>
            <person name="Flint H.J."/>
        </authorList>
    </citation>
    <scope>NUCLEOTIDE SEQUENCE</scope>
    <source>
        <strain evidence="8">JCM 10664</strain>
    </source>
</reference>
<proteinExistence type="predicted"/>
<dbReference type="InterPro" id="IPR003838">
    <property type="entry name" value="ABC3_permease_C"/>
</dbReference>
<evidence type="ECO:0000256" key="4">
    <source>
        <dbReference type="ARBA" id="ARBA00022989"/>
    </source>
</evidence>
<evidence type="ECO:0000256" key="3">
    <source>
        <dbReference type="ARBA" id="ARBA00022692"/>
    </source>
</evidence>
<dbReference type="EMBL" id="BMMT01000017">
    <property type="protein sequence ID" value="GGI99761.1"/>
    <property type="molecule type" value="Genomic_DNA"/>
</dbReference>
<feature type="domain" description="ABC3 transporter permease C-terminal" evidence="7">
    <location>
        <begin position="179"/>
        <end position="293"/>
    </location>
</feature>
<feature type="transmembrane region" description="Helical" evidence="6">
    <location>
        <begin position="667"/>
        <end position="690"/>
    </location>
</feature>
<keyword evidence="5 6" id="KW-0472">Membrane</keyword>
<feature type="transmembrane region" description="Helical" evidence="6">
    <location>
        <begin position="174"/>
        <end position="198"/>
    </location>
</feature>
<feature type="transmembrane region" description="Helical" evidence="6">
    <location>
        <begin position="615"/>
        <end position="636"/>
    </location>
</feature>
<dbReference type="Pfam" id="PF02687">
    <property type="entry name" value="FtsX"/>
    <property type="match status" value="2"/>
</dbReference>
<dbReference type="Proteomes" id="UP000597989">
    <property type="component" value="Unassembled WGS sequence"/>
</dbReference>
<feature type="transmembrane region" description="Helical" evidence="6">
    <location>
        <begin position="264"/>
        <end position="290"/>
    </location>
</feature>
<feature type="transmembrane region" description="Helical" evidence="6">
    <location>
        <begin position="388"/>
        <end position="410"/>
    </location>
</feature>
<dbReference type="GO" id="GO:0005886">
    <property type="term" value="C:plasma membrane"/>
    <property type="evidence" value="ECO:0007669"/>
    <property type="project" value="UniProtKB-SubCell"/>
</dbReference>
<feature type="transmembrane region" description="Helical" evidence="6">
    <location>
        <begin position="219"/>
        <end position="244"/>
    </location>
</feature>
<name>A0A917K3L6_9PSEU</name>
<feature type="transmembrane region" description="Helical" evidence="6">
    <location>
        <begin position="311"/>
        <end position="329"/>
    </location>
</feature>
<protein>
    <submittedName>
        <fullName evidence="8">ABC transporter permease</fullName>
    </submittedName>
</protein>
<reference evidence="11" key="3">
    <citation type="journal article" date="2019" name="Int. J. Syst. Evol. Microbiol.">
        <title>The Global Catalogue of Microorganisms (GCM) 10K type strain sequencing project: providing services to taxonomists for standard genome sequencing and annotation.</title>
        <authorList>
            <consortium name="The Broad Institute Genomics Platform"/>
            <consortium name="The Broad Institute Genome Sequencing Center for Infectious Disease"/>
            <person name="Wu L."/>
            <person name="Ma J."/>
        </authorList>
    </citation>
    <scope>NUCLEOTIDE SEQUENCE [LARGE SCALE GENOMIC DNA]</scope>
    <source>
        <strain evidence="11">JCM 10664</strain>
    </source>
</reference>
<feature type="domain" description="ABC3 transporter permease C-terminal" evidence="7">
    <location>
        <begin position="620"/>
        <end position="732"/>
    </location>
</feature>